<evidence type="ECO:0000313" key="2">
    <source>
        <dbReference type="EMBL" id="RZB85959.1"/>
    </source>
</evidence>
<gene>
    <name evidence="2" type="ORF">D0Y65_026157</name>
</gene>
<evidence type="ECO:0000256" key="1">
    <source>
        <dbReference type="SAM" id="MobiDB-lite"/>
    </source>
</evidence>
<keyword evidence="3" id="KW-1185">Reference proteome</keyword>
<accession>A0A445IJ15</accession>
<dbReference type="EMBL" id="QZWG01000010">
    <property type="protein sequence ID" value="RZB85959.1"/>
    <property type="molecule type" value="Genomic_DNA"/>
</dbReference>
<sequence>MNGWEVSLVLVQEERLSMGVGTDAQSLQQVVGLGLGVGPTQEPTLNRPLSLPHVDEDGDAEMEIDEQENLVLIMEQLKPSAANSSPLTPLGFLDRAATVHATSLPLFITTSPSRGPRRAADEHILSEKRPRERSEYRKREE</sequence>
<dbReference type="Proteomes" id="UP000289340">
    <property type="component" value="Chromosome 10"/>
</dbReference>
<evidence type="ECO:0000313" key="3">
    <source>
        <dbReference type="Proteomes" id="UP000289340"/>
    </source>
</evidence>
<reference evidence="2 3" key="1">
    <citation type="submission" date="2018-09" db="EMBL/GenBank/DDBJ databases">
        <title>A high-quality reference genome of wild soybean provides a powerful tool to mine soybean genomes.</title>
        <authorList>
            <person name="Xie M."/>
            <person name="Chung C.Y.L."/>
            <person name="Li M.-W."/>
            <person name="Wong F.-L."/>
            <person name="Chan T.-F."/>
            <person name="Lam H.-M."/>
        </authorList>
    </citation>
    <scope>NUCLEOTIDE SEQUENCE [LARGE SCALE GENOMIC DNA]</scope>
    <source>
        <strain evidence="3">cv. W05</strain>
        <tissue evidence="2">Hypocotyl of etiolated seedlings</tissue>
    </source>
</reference>
<proteinExistence type="predicted"/>
<comment type="caution">
    <text evidence="2">The sequence shown here is derived from an EMBL/GenBank/DDBJ whole genome shotgun (WGS) entry which is preliminary data.</text>
</comment>
<name>A0A445IJ15_GLYSO</name>
<dbReference type="AlphaFoldDB" id="A0A445IJ15"/>
<feature type="compositionally biased region" description="Basic and acidic residues" evidence="1">
    <location>
        <begin position="118"/>
        <end position="141"/>
    </location>
</feature>
<protein>
    <submittedName>
        <fullName evidence="2">Uncharacterized protein</fullName>
    </submittedName>
</protein>
<organism evidence="2 3">
    <name type="scientific">Glycine soja</name>
    <name type="common">Wild soybean</name>
    <dbReference type="NCBI Taxonomy" id="3848"/>
    <lineage>
        <taxon>Eukaryota</taxon>
        <taxon>Viridiplantae</taxon>
        <taxon>Streptophyta</taxon>
        <taxon>Embryophyta</taxon>
        <taxon>Tracheophyta</taxon>
        <taxon>Spermatophyta</taxon>
        <taxon>Magnoliopsida</taxon>
        <taxon>eudicotyledons</taxon>
        <taxon>Gunneridae</taxon>
        <taxon>Pentapetalae</taxon>
        <taxon>rosids</taxon>
        <taxon>fabids</taxon>
        <taxon>Fabales</taxon>
        <taxon>Fabaceae</taxon>
        <taxon>Papilionoideae</taxon>
        <taxon>50 kb inversion clade</taxon>
        <taxon>NPAAA clade</taxon>
        <taxon>indigoferoid/millettioid clade</taxon>
        <taxon>Phaseoleae</taxon>
        <taxon>Glycine</taxon>
        <taxon>Glycine subgen. Soja</taxon>
    </lineage>
</organism>
<feature type="region of interest" description="Disordered" evidence="1">
    <location>
        <begin position="107"/>
        <end position="141"/>
    </location>
</feature>